<keyword evidence="1" id="KW-1133">Transmembrane helix</keyword>
<name>A0A1F7GUB5_9BACT</name>
<keyword evidence="1" id="KW-0812">Transmembrane</keyword>
<proteinExistence type="predicted"/>
<reference evidence="2 3" key="1">
    <citation type="journal article" date="2016" name="Nat. Commun.">
        <title>Thousands of microbial genomes shed light on interconnected biogeochemical processes in an aquifer system.</title>
        <authorList>
            <person name="Anantharaman K."/>
            <person name="Brown C.T."/>
            <person name="Hug L.A."/>
            <person name="Sharon I."/>
            <person name="Castelle C.J."/>
            <person name="Probst A.J."/>
            <person name="Thomas B.C."/>
            <person name="Singh A."/>
            <person name="Wilkins M.J."/>
            <person name="Karaoz U."/>
            <person name="Brodie E.L."/>
            <person name="Williams K.H."/>
            <person name="Hubbard S.S."/>
            <person name="Banfield J.F."/>
        </authorList>
    </citation>
    <scope>NUCLEOTIDE SEQUENCE [LARGE SCALE GENOMIC DNA]</scope>
</reference>
<protein>
    <submittedName>
        <fullName evidence="2">Uncharacterized protein</fullName>
    </submittedName>
</protein>
<feature type="transmembrane region" description="Helical" evidence="1">
    <location>
        <begin position="6"/>
        <end position="26"/>
    </location>
</feature>
<evidence type="ECO:0000313" key="2">
    <source>
        <dbReference type="EMBL" id="OGK22657.1"/>
    </source>
</evidence>
<organism evidence="2 3">
    <name type="scientific">Candidatus Roizmanbacteria bacterium RIFCSPHIGHO2_02_FULL_37_24</name>
    <dbReference type="NCBI Taxonomy" id="1802037"/>
    <lineage>
        <taxon>Bacteria</taxon>
        <taxon>Candidatus Roizmaniibacteriota</taxon>
    </lineage>
</organism>
<dbReference type="EMBL" id="MFZM01000037">
    <property type="protein sequence ID" value="OGK22657.1"/>
    <property type="molecule type" value="Genomic_DNA"/>
</dbReference>
<gene>
    <name evidence="2" type="ORF">A3C24_00510</name>
</gene>
<accession>A0A1F7GUB5</accession>
<comment type="caution">
    <text evidence="2">The sequence shown here is derived from an EMBL/GenBank/DDBJ whole genome shotgun (WGS) entry which is preliminary data.</text>
</comment>
<evidence type="ECO:0000256" key="1">
    <source>
        <dbReference type="SAM" id="Phobius"/>
    </source>
</evidence>
<evidence type="ECO:0000313" key="3">
    <source>
        <dbReference type="Proteomes" id="UP000177159"/>
    </source>
</evidence>
<dbReference type="Proteomes" id="UP000177159">
    <property type="component" value="Unassembled WGS sequence"/>
</dbReference>
<sequence length="303" mass="31977">MLNNKIFAIIGIVFLALTGLVTYSYIQVRQQRDVGAADILPQQCLALGGIVYPSQSCPPGYTQKGTVDDGSQTGDLGDIQKIGQGVCCVPDVIPLTLTPSPTITGAPSSSPTPTPVISTTITPTPTPMCPLCEPVKILPISGTDTLPSCDPTCDFTIIQDPNSCPALNETVSIRLDEDGCITYDVDGTKITKCGKKGDVLTFPASRSGHIIISLTCNRPTAQQQQMSFPTGTGDGIKIPSTLITPPIDLVCRKELTVVCFTPTPTITPPLTITVSPTPGFCKLPVPTLLFQCAYGCVRINVPQ</sequence>
<keyword evidence="1" id="KW-0472">Membrane</keyword>
<dbReference type="AlphaFoldDB" id="A0A1F7GUB5"/>